<proteinExistence type="predicted"/>
<organism evidence="2 3">
    <name type="scientific">Lysinibacter cavernae</name>
    <dbReference type="NCBI Taxonomy" id="1640652"/>
    <lineage>
        <taxon>Bacteria</taxon>
        <taxon>Bacillati</taxon>
        <taxon>Actinomycetota</taxon>
        <taxon>Actinomycetes</taxon>
        <taxon>Micrococcales</taxon>
        <taxon>Microbacteriaceae</taxon>
        <taxon>Lysinibacter</taxon>
    </lineage>
</organism>
<comment type="caution">
    <text evidence="2">The sequence shown here is derived from an EMBL/GenBank/DDBJ whole genome shotgun (WGS) entry which is preliminary data.</text>
</comment>
<gene>
    <name evidence="2" type="ORF">FHX76_000060</name>
</gene>
<evidence type="ECO:0000259" key="1">
    <source>
        <dbReference type="Pfam" id="PF00085"/>
    </source>
</evidence>
<dbReference type="Gene3D" id="3.40.30.10">
    <property type="entry name" value="Glutaredoxin"/>
    <property type="match status" value="1"/>
</dbReference>
<dbReference type="AlphaFoldDB" id="A0A7X5TSZ7"/>
<keyword evidence="3" id="KW-1185">Reference proteome</keyword>
<dbReference type="RefSeq" id="WP_167146391.1">
    <property type="nucleotide sequence ID" value="NZ_JAAMOX010000001.1"/>
</dbReference>
<evidence type="ECO:0000313" key="2">
    <source>
        <dbReference type="EMBL" id="NIH52192.1"/>
    </source>
</evidence>
<dbReference type="EMBL" id="JAAMOX010000001">
    <property type="protein sequence ID" value="NIH52192.1"/>
    <property type="molecule type" value="Genomic_DNA"/>
</dbReference>
<dbReference type="GO" id="GO:0016853">
    <property type="term" value="F:isomerase activity"/>
    <property type="evidence" value="ECO:0007669"/>
    <property type="project" value="UniProtKB-KW"/>
</dbReference>
<dbReference type="CDD" id="cd02947">
    <property type="entry name" value="TRX_family"/>
    <property type="match status" value="1"/>
</dbReference>
<dbReference type="Proteomes" id="UP000541033">
    <property type="component" value="Unassembled WGS sequence"/>
</dbReference>
<reference evidence="2 3" key="1">
    <citation type="submission" date="2020-02" db="EMBL/GenBank/DDBJ databases">
        <title>Sequencing the genomes of 1000 actinobacteria strains.</title>
        <authorList>
            <person name="Klenk H.-P."/>
        </authorList>
    </citation>
    <scope>NUCLEOTIDE SEQUENCE [LARGE SCALE GENOMIC DNA]</scope>
    <source>
        <strain evidence="2 3">DSM 27960</strain>
    </source>
</reference>
<evidence type="ECO:0000313" key="3">
    <source>
        <dbReference type="Proteomes" id="UP000541033"/>
    </source>
</evidence>
<dbReference type="SUPFAM" id="SSF52833">
    <property type="entry name" value="Thioredoxin-like"/>
    <property type="match status" value="1"/>
</dbReference>
<dbReference type="Pfam" id="PF00085">
    <property type="entry name" value="Thioredoxin"/>
    <property type="match status" value="1"/>
</dbReference>
<feature type="domain" description="Thioredoxin" evidence="1">
    <location>
        <begin position="71"/>
        <end position="150"/>
    </location>
</feature>
<dbReference type="InterPro" id="IPR036249">
    <property type="entry name" value="Thioredoxin-like_sf"/>
</dbReference>
<dbReference type="InterPro" id="IPR013766">
    <property type="entry name" value="Thioredoxin_domain"/>
</dbReference>
<name>A0A7X5TSZ7_9MICO</name>
<keyword evidence="2" id="KW-0413">Isomerase</keyword>
<sequence>MSVPVALILLGSLLVFALLLAGFYSWRTGKATAAPAGQQIVISPIQAGLGDSAADHSADGLSRSADSWGSRITLLQFSTEICAKCPATRRLLGAIADERPDVQHAEVDLTHRPDLAATHRILQTPTVFVLDAEGRLLHRIGGAPTAATVTNILEPLGVNRVAV</sequence>
<accession>A0A7X5TSZ7</accession>
<protein>
    <submittedName>
        <fullName evidence="2">Thiol-disulfide isomerase/thioredoxin</fullName>
    </submittedName>
</protein>